<dbReference type="InterPro" id="IPR005471">
    <property type="entry name" value="Tscrpt_reg_IclR_N"/>
</dbReference>
<feature type="domain" description="PAC" evidence="8">
    <location>
        <begin position="133"/>
        <end position="188"/>
    </location>
</feature>
<evidence type="ECO:0000259" key="8">
    <source>
        <dbReference type="PROSITE" id="PS50113"/>
    </source>
</evidence>
<evidence type="ECO:0000313" key="9">
    <source>
        <dbReference type="EMBL" id="MDV2481146.1"/>
    </source>
</evidence>
<dbReference type="EMBL" id="WBKO01000001">
    <property type="protein sequence ID" value="MDV2481146.1"/>
    <property type="molecule type" value="Genomic_DNA"/>
</dbReference>
<dbReference type="PROSITE" id="PS50113">
    <property type="entry name" value="PAC"/>
    <property type="match status" value="2"/>
</dbReference>
<dbReference type="Gene3D" id="3.30.450.20">
    <property type="entry name" value="PAS domain"/>
    <property type="match status" value="4"/>
</dbReference>
<dbReference type="Gene3D" id="1.10.10.10">
    <property type="entry name" value="Winged helix-like DNA-binding domain superfamily/Winged helix DNA-binding domain"/>
    <property type="match status" value="1"/>
</dbReference>
<dbReference type="CDD" id="cd00090">
    <property type="entry name" value="HTH_ARSR"/>
    <property type="match status" value="1"/>
</dbReference>
<dbReference type="InterPro" id="IPR013655">
    <property type="entry name" value="PAS_fold_3"/>
</dbReference>
<feature type="domain" description="PAS" evidence="7">
    <location>
        <begin position="189"/>
        <end position="259"/>
    </location>
</feature>
<dbReference type="InterPro" id="IPR036388">
    <property type="entry name" value="WH-like_DNA-bd_sf"/>
</dbReference>
<dbReference type="Pfam" id="PF13188">
    <property type="entry name" value="PAS_8"/>
    <property type="match status" value="1"/>
</dbReference>
<dbReference type="SMART" id="SM00091">
    <property type="entry name" value="PAS"/>
    <property type="match status" value="4"/>
</dbReference>
<protein>
    <recommendedName>
        <fullName evidence="2">histidine kinase</fullName>
        <ecNumber evidence="2">2.7.13.3</ecNumber>
    </recommendedName>
</protein>
<keyword evidence="3" id="KW-0597">Phosphoprotein</keyword>
<keyword evidence="4" id="KW-0808">Transferase</keyword>
<organism evidence="9 10">
    <name type="scientific">Methanoculleus caldifontis</name>
    <dbReference type="NCBI Taxonomy" id="2651577"/>
    <lineage>
        <taxon>Archaea</taxon>
        <taxon>Methanobacteriati</taxon>
        <taxon>Methanobacteriota</taxon>
        <taxon>Stenosarchaea group</taxon>
        <taxon>Methanomicrobia</taxon>
        <taxon>Methanomicrobiales</taxon>
        <taxon>Methanomicrobiaceae</taxon>
        <taxon>Methanoculleus</taxon>
    </lineage>
</organism>
<dbReference type="InterPro" id="IPR000700">
    <property type="entry name" value="PAS-assoc_C"/>
</dbReference>
<dbReference type="EC" id="2.7.13.3" evidence="2"/>
<name>A0ABU3X135_9EURY</name>
<evidence type="ECO:0000256" key="4">
    <source>
        <dbReference type="ARBA" id="ARBA00022679"/>
    </source>
</evidence>
<evidence type="ECO:0000256" key="5">
    <source>
        <dbReference type="ARBA" id="ARBA00022777"/>
    </source>
</evidence>
<sequence>MQQEQDTAARVLNVLRSRPKGMAIAEIAREAGINRNTAARQLELLRANGQVELREFGTAKVYYRARRVPLSAFLCFTRNLILVLDSTGKIVQINDRYCKLARREKDDLIGLTLAAADLPVVSAPEAMAVMEGMDKEQVVTDLRHPHDGGDLFFHLQVIPTTFEDGKRGLTVVLEDITDRHRMMEALKKSEDNLHAFMFALSQPAHLIDSEGTVLVSNEVAPRRLGVRLEDYVGRNIAAYLPPEIAEIRARYLERAVREKQAVIWEDTRRELDYEHHLIPIIEKDGSVNRLAHIGFNTTAWKRAEAALRESEARFRSILDNSTDALYRRDLRSGRFDYFSPAIEQITGYPVEEILGLNVDAILRRVHPEDLERVLTDKIGTSLREKEGTVDYRFLCGDGRYRWLSDRFVITCDPDGAPLFREGILRDITDRKRTEEVLQESEERFREVFDLTPIPAAIVGEGDRAFFVNRQFTELFGYTEDDVAAGGEWFTRAFPDSDCRGETVAPRDAGRTTPETGRARCKNGEEKTVRFHPVILSNGDRYITFEEIPGG</sequence>
<dbReference type="SMART" id="SM00086">
    <property type="entry name" value="PAC"/>
    <property type="match status" value="1"/>
</dbReference>
<dbReference type="PANTHER" id="PTHR43304">
    <property type="entry name" value="PHYTOCHROME-LIKE PROTEIN CPH1"/>
    <property type="match status" value="1"/>
</dbReference>
<evidence type="ECO:0000259" key="7">
    <source>
        <dbReference type="PROSITE" id="PS50112"/>
    </source>
</evidence>
<dbReference type="Pfam" id="PF08448">
    <property type="entry name" value="PAS_4"/>
    <property type="match status" value="2"/>
</dbReference>
<evidence type="ECO:0000313" key="10">
    <source>
        <dbReference type="Proteomes" id="UP001281203"/>
    </source>
</evidence>
<dbReference type="Pfam" id="PF09339">
    <property type="entry name" value="HTH_IclR"/>
    <property type="match status" value="1"/>
</dbReference>
<evidence type="ECO:0000256" key="6">
    <source>
        <dbReference type="SAM" id="MobiDB-lite"/>
    </source>
</evidence>
<dbReference type="InterPro" id="IPR052162">
    <property type="entry name" value="Sensor_kinase/Photoreceptor"/>
</dbReference>
<evidence type="ECO:0000256" key="1">
    <source>
        <dbReference type="ARBA" id="ARBA00000085"/>
    </source>
</evidence>
<dbReference type="SUPFAM" id="SSF55785">
    <property type="entry name" value="PYP-like sensor domain (PAS domain)"/>
    <property type="match status" value="4"/>
</dbReference>
<accession>A0ABU3X135</accession>
<keyword evidence="10" id="KW-1185">Reference proteome</keyword>
<dbReference type="Proteomes" id="UP001281203">
    <property type="component" value="Unassembled WGS sequence"/>
</dbReference>
<proteinExistence type="predicted"/>
<dbReference type="InterPro" id="IPR001610">
    <property type="entry name" value="PAC"/>
</dbReference>
<dbReference type="InterPro" id="IPR000014">
    <property type="entry name" value="PAS"/>
</dbReference>
<dbReference type="InterPro" id="IPR013656">
    <property type="entry name" value="PAS_4"/>
</dbReference>
<dbReference type="InterPro" id="IPR011991">
    <property type="entry name" value="ArsR-like_HTH"/>
</dbReference>
<reference evidence="9 10" key="1">
    <citation type="submission" date="2019-10" db="EMBL/GenBank/DDBJ databases">
        <title>Isolation and characterization of Methanoculleus sp. Wushi-C6 from a hot spring well.</title>
        <authorList>
            <person name="Chen S.-C."/>
            <person name="Lan Z.-H."/>
            <person name="You Y.-T."/>
            <person name="Lai M.-C."/>
        </authorList>
    </citation>
    <scope>NUCLEOTIDE SEQUENCE [LARGE SCALE GENOMIC DNA]</scope>
    <source>
        <strain evidence="9 10">Wushi-C6</strain>
    </source>
</reference>
<feature type="region of interest" description="Disordered" evidence="6">
    <location>
        <begin position="500"/>
        <end position="519"/>
    </location>
</feature>
<dbReference type="InterPro" id="IPR036390">
    <property type="entry name" value="WH_DNA-bd_sf"/>
</dbReference>
<dbReference type="SUPFAM" id="SSF46785">
    <property type="entry name" value="Winged helix' DNA-binding domain"/>
    <property type="match status" value="1"/>
</dbReference>
<dbReference type="CDD" id="cd00130">
    <property type="entry name" value="PAS"/>
    <property type="match status" value="3"/>
</dbReference>
<dbReference type="NCBIfam" id="TIGR00229">
    <property type="entry name" value="sensory_box"/>
    <property type="match status" value="3"/>
</dbReference>
<keyword evidence="5" id="KW-0418">Kinase</keyword>
<evidence type="ECO:0000256" key="3">
    <source>
        <dbReference type="ARBA" id="ARBA00022553"/>
    </source>
</evidence>
<comment type="caution">
    <text evidence="9">The sequence shown here is derived from an EMBL/GenBank/DDBJ whole genome shotgun (WGS) entry which is preliminary data.</text>
</comment>
<feature type="domain" description="PAS" evidence="7">
    <location>
        <begin position="310"/>
        <end position="385"/>
    </location>
</feature>
<dbReference type="PROSITE" id="PS50112">
    <property type="entry name" value="PAS"/>
    <property type="match status" value="3"/>
</dbReference>
<feature type="domain" description="PAS" evidence="7">
    <location>
        <begin position="440"/>
        <end position="482"/>
    </location>
</feature>
<dbReference type="PANTHER" id="PTHR43304:SF1">
    <property type="entry name" value="PAC DOMAIN-CONTAINING PROTEIN"/>
    <property type="match status" value="1"/>
</dbReference>
<feature type="domain" description="PAC" evidence="8">
    <location>
        <begin position="387"/>
        <end position="439"/>
    </location>
</feature>
<gene>
    <name evidence="9" type="ORF">F8E02_03795</name>
</gene>
<evidence type="ECO:0000256" key="2">
    <source>
        <dbReference type="ARBA" id="ARBA00012438"/>
    </source>
</evidence>
<dbReference type="RefSeq" id="WP_317064142.1">
    <property type="nucleotide sequence ID" value="NZ_WBKO01000001.1"/>
</dbReference>
<comment type="catalytic activity">
    <reaction evidence="1">
        <text>ATP + protein L-histidine = ADP + protein N-phospho-L-histidine.</text>
        <dbReference type="EC" id="2.7.13.3"/>
    </reaction>
</comment>
<dbReference type="Pfam" id="PF08447">
    <property type="entry name" value="PAS_3"/>
    <property type="match status" value="1"/>
</dbReference>
<dbReference type="InterPro" id="IPR035965">
    <property type="entry name" value="PAS-like_dom_sf"/>
</dbReference>